<reference evidence="2" key="1">
    <citation type="submission" date="2022-05" db="EMBL/GenBank/DDBJ databases">
        <authorList>
            <person name="Park J.-S."/>
        </authorList>
    </citation>
    <scope>NUCLEOTIDE SEQUENCE</scope>
    <source>
        <strain evidence="2">2012CJ41-6</strain>
    </source>
</reference>
<protein>
    <submittedName>
        <fullName evidence="2">Uncharacterized protein</fullName>
    </submittedName>
</protein>
<dbReference type="EMBL" id="JAMFMB010000006">
    <property type="protein sequence ID" value="MCL6283208.1"/>
    <property type="molecule type" value="Genomic_DNA"/>
</dbReference>
<evidence type="ECO:0000313" key="2">
    <source>
        <dbReference type="EMBL" id="MCL6283208.1"/>
    </source>
</evidence>
<feature type="signal peptide" evidence="1">
    <location>
        <begin position="1"/>
        <end position="20"/>
    </location>
</feature>
<organism evidence="2 3">
    <name type="scientific">Ruegeria spongiae</name>
    <dbReference type="NCBI Taxonomy" id="2942209"/>
    <lineage>
        <taxon>Bacteria</taxon>
        <taxon>Pseudomonadati</taxon>
        <taxon>Pseudomonadota</taxon>
        <taxon>Alphaproteobacteria</taxon>
        <taxon>Rhodobacterales</taxon>
        <taxon>Roseobacteraceae</taxon>
        <taxon>Ruegeria</taxon>
    </lineage>
</organism>
<gene>
    <name evidence="2" type="ORF">M3P21_06645</name>
</gene>
<name>A0ABT0Q007_9RHOB</name>
<keyword evidence="3" id="KW-1185">Reference proteome</keyword>
<keyword evidence="1" id="KW-0732">Signal</keyword>
<sequence length="168" mass="17292">MKHFLLSAFAALTLAGCAFGPSKGVGFTGIDGEPRTLSTRDTDAYFGRILSVPVAFAELPARQVISDAPDQGAQALVAIDNGGRVVGNAVEVGGADRVLMLSSVAVNGSLFAVLRAPQNSVFEITPVTTANFGAAVPRLTGCLPAGSVYQKGKSSRRTEGLAVPLNCR</sequence>
<proteinExistence type="predicted"/>
<evidence type="ECO:0000256" key="1">
    <source>
        <dbReference type="SAM" id="SignalP"/>
    </source>
</evidence>
<evidence type="ECO:0000313" key="3">
    <source>
        <dbReference type="Proteomes" id="UP001203880"/>
    </source>
</evidence>
<dbReference type="RefSeq" id="WP_249707895.1">
    <property type="nucleotide sequence ID" value="NZ_JAMFMB010000006.1"/>
</dbReference>
<dbReference type="PROSITE" id="PS51257">
    <property type="entry name" value="PROKAR_LIPOPROTEIN"/>
    <property type="match status" value="1"/>
</dbReference>
<accession>A0ABT0Q007</accession>
<feature type="chain" id="PRO_5046427843" evidence="1">
    <location>
        <begin position="21"/>
        <end position="168"/>
    </location>
</feature>
<dbReference type="Proteomes" id="UP001203880">
    <property type="component" value="Unassembled WGS sequence"/>
</dbReference>
<comment type="caution">
    <text evidence="2">The sequence shown here is derived from an EMBL/GenBank/DDBJ whole genome shotgun (WGS) entry which is preliminary data.</text>
</comment>